<dbReference type="GO" id="GO:0016874">
    <property type="term" value="F:ligase activity"/>
    <property type="evidence" value="ECO:0007669"/>
    <property type="project" value="UniProtKB-KW"/>
</dbReference>
<dbReference type="InterPro" id="IPR004101">
    <property type="entry name" value="Mur_ligase_C"/>
</dbReference>
<protein>
    <recommendedName>
        <fullName evidence="2">tetrahydrofolate synthase</fullName>
        <ecNumber evidence="2">6.3.2.17</ecNumber>
    </recommendedName>
    <alternativeName>
        <fullName evidence="8">Tetrahydrofolylpolyglutamate synthase</fullName>
    </alternativeName>
</protein>
<dbReference type="PANTHER" id="PTHR11136:SF0">
    <property type="entry name" value="DIHYDROFOLATE SYNTHETASE-RELATED"/>
    <property type="match status" value="1"/>
</dbReference>
<keyword evidence="4" id="KW-0479">Metal-binding</keyword>
<name>A0ABW4W367_9BACI</name>
<comment type="similarity">
    <text evidence="1 10">Belongs to the folylpolyglutamate synthase family.</text>
</comment>
<keyword evidence="14" id="KW-1185">Reference proteome</keyword>
<evidence type="ECO:0000256" key="9">
    <source>
        <dbReference type="ARBA" id="ARBA00047493"/>
    </source>
</evidence>
<dbReference type="Pfam" id="PF08245">
    <property type="entry name" value="Mur_ligase_M"/>
    <property type="match status" value="1"/>
</dbReference>
<dbReference type="InterPro" id="IPR001645">
    <property type="entry name" value="Folylpolyglutamate_synth"/>
</dbReference>
<dbReference type="SUPFAM" id="SSF53244">
    <property type="entry name" value="MurD-like peptide ligases, peptide-binding domain"/>
    <property type="match status" value="1"/>
</dbReference>
<keyword evidence="5 10" id="KW-0547">Nucleotide-binding</keyword>
<evidence type="ECO:0000259" key="11">
    <source>
        <dbReference type="Pfam" id="PF02875"/>
    </source>
</evidence>
<gene>
    <name evidence="13" type="ORF">ACFSJF_18270</name>
</gene>
<comment type="caution">
    <text evidence="13">The sequence shown here is derived from an EMBL/GenBank/DDBJ whole genome shotgun (WGS) entry which is preliminary data.</text>
</comment>
<dbReference type="InterPro" id="IPR013221">
    <property type="entry name" value="Mur_ligase_cen"/>
</dbReference>
<dbReference type="InterPro" id="IPR036615">
    <property type="entry name" value="Mur_ligase_C_dom_sf"/>
</dbReference>
<dbReference type="PANTHER" id="PTHR11136">
    <property type="entry name" value="FOLYLPOLYGLUTAMATE SYNTHASE-RELATED"/>
    <property type="match status" value="1"/>
</dbReference>
<dbReference type="Pfam" id="PF02875">
    <property type="entry name" value="Mur_ligase_C"/>
    <property type="match status" value="1"/>
</dbReference>
<dbReference type="NCBIfam" id="TIGR01499">
    <property type="entry name" value="folC"/>
    <property type="match status" value="1"/>
</dbReference>
<evidence type="ECO:0000256" key="2">
    <source>
        <dbReference type="ARBA" id="ARBA00013025"/>
    </source>
</evidence>
<organism evidence="13 14">
    <name type="scientific">Ornithinibacillus salinisoli</name>
    <dbReference type="NCBI Taxonomy" id="1848459"/>
    <lineage>
        <taxon>Bacteria</taxon>
        <taxon>Bacillati</taxon>
        <taxon>Bacillota</taxon>
        <taxon>Bacilli</taxon>
        <taxon>Bacillales</taxon>
        <taxon>Bacillaceae</taxon>
        <taxon>Ornithinibacillus</taxon>
    </lineage>
</organism>
<evidence type="ECO:0000313" key="13">
    <source>
        <dbReference type="EMBL" id="MFD2046224.1"/>
    </source>
</evidence>
<evidence type="ECO:0000256" key="1">
    <source>
        <dbReference type="ARBA" id="ARBA00008276"/>
    </source>
</evidence>
<evidence type="ECO:0000256" key="5">
    <source>
        <dbReference type="ARBA" id="ARBA00022741"/>
    </source>
</evidence>
<evidence type="ECO:0000313" key="14">
    <source>
        <dbReference type="Proteomes" id="UP001597383"/>
    </source>
</evidence>
<dbReference type="EMBL" id="JBHUHQ010000021">
    <property type="protein sequence ID" value="MFD2046224.1"/>
    <property type="molecule type" value="Genomic_DNA"/>
</dbReference>
<dbReference type="Gene3D" id="3.40.1190.10">
    <property type="entry name" value="Mur-like, catalytic domain"/>
    <property type="match status" value="1"/>
</dbReference>
<feature type="domain" description="Mur ligase C-terminal" evidence="11">
    <location>
        <begin position="297"/>
        <end position="401"/>
    </location>
</feature>
<evidence type="ECO:0000256" key="6">
    <source>
        <dbReference type="ARBA" id="ARBA00022840"/>
    </source>
</evidence>
<evidence type="ECO:0000256" key="8">
    <source>
        <dbReference type="ARBA" id="ARBA00030592"/>
    </source>
</evidence>
<dbReference type="RefSeq" id="WP_377556828.1">
    <property type="nucleotide sequence ID" value="NZ_JBHUHQ010000021.1"/>
</dbReference>
<evidence type="ECO:0000259" key="12">
    <source>
        <dbReference type="Pfam" id="PF08245"/>
    </source>
</evidence>
<dbReference type="InterPro" id="IPR036565">
    <property type="entry name" value="Mur-like_cat_sf"/>
</dbReference>
<proteinExistence type="inferred from homology"/>
<evidence type="ECO:0000256" key="7">
    <source>
        <dbReference type="ARBA" id="ARBA00022842"/>
    </source>
</evidence>
<sequence>MFTNINQVEAFFQSRYKLGIKPGLERMDQLLRMQGNPENGMEAIHIAGTNGKGSTIQYIKNALIASGYRVGVFTSPSLEGRNGHIIDNDQVISEKAFISLLNQLYPSIKQLDHKNLHPSEFEILTVLAFMYFSNSVDIALIEAGMGGREDTTNCFTPILSIITNVSKDHTAFLGNTIEQITYHKAGIIKQNVPVIIGNVSDQSFNIIKNEAAHNNASIYQLNKHFFYRDREIKENAQYYIWIDENNQQLSVVLHMEGMHQVQNASMAIMALKLLSTTKFVINWNDALEAIKTTKVPGRFETIYSDPTIIIDGAHNLAGIESFLHTVSYHERKKKKHLIFAGFKDKDLEQMIDQCIPYFDSITITSFDHPRAASILELQKVIESSKIIKEPNWEALMENILDQNGGIYYITGSLHFIAKVRKYFETY</sequence>
<keyword evidence="6 10" id="KW-0067">ATP-binding</keyword>
<dbReference type="SUPFAM" id="SSF53623">
    <property type="entry name" value="MurD-like peptide ligases, catalytic domain"/>
    <property type="match status" value="1"/>
</dbReference>
<evidence type="ECO:0000256" key="10">
    <source>
        <dbReference type="PIRNR" id="PIRNR001563"/>
    </source>
</evidence>
<accession>A0ABW4W367</accession>
<feature type="domain" description="Mur ligase central" evidence="12">
    <location>
        <begin position="46"/>
        <end position="270"/>
    </location>
</feature>
<keyword evidence="7" id="KW-0460">Magnesium</keyword>
<dbReference type="EC" id="6.3.2.17" evidence="2"/>
<dbReference type="PIRSF" id="PIRSF001563">
    <property type="entry name" value="Folylpolyglu_synth"/>
    <property type="match status" value="1"/>
</dbReference>
<dbReference type="Gene3D" id="3.90.190.20">
    <property type="entry name" value="Mur ligase, C-terminal domain"/>
    <property type="match status" value="1"/>
</dbReference>
<evidence type="ECO:0000256" key="3">
    <source>
        <dbReference type="ARBA" id="ARBA00022598"/>
    </source>
</evidence>
<reference evidence="14" key="1">
    <citation type="journal article" date="2019" name="Int. J. Syst. Evol. Microbiol.">
        <title>The Global Catalogue of Microorganisms (GCM) 10K type strain sequencing project: providing services to taxonomists for standard genome sequencing and annotation.</title>
        <authorList>
            <consortium name="The Broad Institute Genomics Platform"/>
            <consortium name="The Broad Institute Genome Sequencing Center for Infectious Disease"/>
            <person name="Wu L."/>
            <person name="Ma J."/>
        </authorList>
    </citation>
    <scope>NUCLEOTIDE SEQUENCE [LARGE SCALE GENOMIC DNA]</scope>
    <source>
        <strain evidence="14">R28</strain>
    </source>
</reference>
<keyword evidence="3 10" id="KW-0436">Ligase</keyword>
<dbReference type="Proteomes" id="UP001597383">
    <property type="component" value="Unassembled WGS sequence"/>
</dbReference>
<comment type="catalytic activity">
    <reaction evidence="9">
        <text>(6S)-5,6,7,8-tetrahydrofolyl-(gamma-L-Glu)(n) + L-glutamate + ATP = (6S)-5,6,7,8-tetrahydrofolyl-(gamma-L-Glu)(n+1) + ADP + phosphate + H(+)</text>
        <dbReference type="Rhea" id="RHEA:10580"/>
        <dbReference type="Rhea" id="RHEA-COMP:14738"/>
        <dbReference type="Rhea" id="RHEA-COMP:14740"/>
        <dbReference type="ChEBI" id="CHEBI:15378"/>
        <dbReference type="ChEBI" id="CHEBI:29985"/>
        <dbReference type="ChEBI" id="CHEBI:30616"/>
        <dbReference type="ChEBI" id="CHEBI:43474"/>
        <dbReference type="ChEBI" id="CHEBI:141005"/>
        <dbReference type="ChEBI" id="CHEBI:456216"/>
        <dbReference type="EC" id="6.3.2.17"/>
    </reaction>
</comment>
<evidence type="ECO:0000256" key="4">
    <source>
        <dbReference type="ARBA" id="ARBA00022723"/>
    </source>
</evidence>